<feature type="region of interest" description="Disordered" evidence="1">
    <location>
        <begin position="53"/>
        <end position="96"/>
    </location>
</feature>
<evidence type="ECO:0000313" key="3">
    <source>
        <dbReference type="Proteomes" id="UP000054097"/>
    </source>
</evidence>
<dbReference type="EMBL" id="KN824296">
    <property type="protein sequence ID" value="KIM27886.1"/>
    <property type="molecule type" value="Genomic_DNA"/>
</dbReference>
<gene>
    <name evidence="2" type="ORF">M408DRAFT_310308</name>
</gene>
<feature type="compositionally biased region" description="Polar residues" evidence="1">
    <location>
        <begin position="119"/>
        <end position="150"/>
    </location>
</feature>
<protein>
    <submittedName>
        <fullName evidence="2">Uncharacterized protein</fullName>
    </submittedName>
</protein>
<evidence type="ECO:0000256" key="1">
    <source>
        <dbReference type="SAM" id="MobiDB-lite"/>
    </source>
</evidence>
<feature type="compositionally biased region" description="Basic and acidic residues" evidence="1">
    <location>
        <begin position="58"/>
        <end position="80"/>
    </location>
</feature>
<reference evidence="3" key="2">
    <citation type="submission" date="2015-01" db="EMBL/GenBank/DDBJ databases">
        <title>Evolutionary Origins and Diversification of the Mycorrhizal Mutualists.</title>
        <authorList>
            <consortium name="DOE Joint Genome Institute"/>
            <consortium name="Mycorrhizal Genomics Consortium"/>
            <person name="Kohler A."/>
            <person name="Kuo A."/>
            <person name="Nagy L.G."/>
            <person name="Floudas D."/>
            <person name="Copeland A."/>
            <person name="Barry K.W."/>
            <person name="Cichocki N."/>
            <person name="Veneault-Fourrey C."/>
            <person name="LaButti K."/>
            <person name="Lindquist E.A."/>
            <person name="Lipzen A."/>
            <person name="Lundell T."/>
            <person name="Morin E."/>
            <person name="Murat C."/>
            <person name="Riley R."/>
            <person name="Ohm R."/>
            <person name="Sun H."/>
            <person name="Tunlid A."/>
            <person name="Henrissat B."/>
            <person name="Grigoriev I.V."/>
            <person name="Hibbett D.S."/>
            <person name="Martin F."/>
        </authorList>
    </citation>
    <scope>NUCLEOTIDE SEQUENCE [LARGE SCALE GENOMIC DNA]</scope>
    <source>
        <strain evidence="3">MAFF 305830</strain>
    </source>
</reference>
<reference evidence="2 3" key="1">
    <citation type="submission" date="2014-04" db="EMBL/GenBank/DDBJ databases">
        <authorList>
            <consortium name="DOE Joint Genome Institute"/>
            <person name="Kuo A."/>
            <person name="Zuccaro A."/>
            <person name="Kohler A."/>
            <person name="Nagy L.G."/>
            <person name="Floudas D."/>
            <person name="Copeland A."/>
            <person name="Barry K.W."/>
            <person name="Cichocki N."/>
            <person name="Veneault-Fourrey C."/>
            <person name="LaButti K."/>
            <person name="Lindquist E.A."/>
            <person name="Lipzen A."/>
            <person name="Lundell T."/>
            <person name="Morin E."/>
            <person name="Murat C."/>
            <person name="Sun H."/>
            <person name="Tunlid A."/>
            <person name="Henrissat B."/>
            <person name="Grigoriev I.V."/>
            <person name="Hibbett D.S."/>
            <person name="Martin F."/>
            <person name="Nordberg H.P."/>
            <person name="Cantor M.N."/>
            <person name="Hua S.X."/>
        </authorList>
    </citation>
    <scope>NUCLEOTIDE SEQUENCE [LARGE SCALE GENOMIC DNA]</scope>
    <source>
        <strain evidence="2 3">MAFF 305830</strain>
    </source>
</reference>
<dbReference type="AlphaFoldDB" id="A0A0C3B8U8"/>
<proteinExistence type="predicted"/>
<accession>A0A0C3B8U8</accession>
<evidence type="ECO:0000313" key="2">
    <source>
        <dbReference type="EMBL" id="KIM27886.1"/>
    </source>
</evidence>
<dbReference type="Proteomes" id="UP000054097">
    <property type="component" value="Unassembled WGS sequence"/>
</dbReference>
<dbReference type="HOGENOM" id="CLU_694767_0_0_1"/>
<feature type="region of interest" description="Disordered" evidence="1">
    <location>
        <begin position="119"/>
        <end position="157"/>
    </location>
</feature>
<sequence length="365" mass="41709">MSTPAKAPKEWLIPRDFRKAAFFPREEPENDCNNPPHRRNRLEASLSCGRRCPCSPGVRDKEAKSLGTAEKNRSETHEDLGDSQLRPITEKRGSSVTKILEFPESRKRRYITNDANTISSRDIDTQTQARNIVSASSGSGDKRSTTNSDPSYREDRANVESVFTTRLDRAQKLRNQHLYLLGRLERDLANGELEAEELKERVHALDMVYTEATRIYISLGQETNPTPEMPEETPRTVSLRDLEIYHADDAGTVHTQSTPASETTLGEANVELPFGFNASQITEIKELTAREEWRKAEKLLPLEQRVPSKLDHQSGTRWHCRVRIYIEKAGNVSFRDCLEDYHTRDNLIRHIDEVHFGKERSKPTA</sequence>
<keyword evidence="3" id="KW-1185">Reference proteome</keyword>
<organism evidence="2 3">
    <name type="scientific">Serendipita vermifera MAFF 305830</name>
    <dbReference type="NCBI Taxonomy" id="933852"/>
    <lineage>
        <taxon>Eukaryota</taxon>
        <taxon>Fungi</taxon>
        <taxon>Dikarya</taxon>
        <taxon>Basidiomycota</taxon>
        <taxon>Agaricomycotina</taxon>
        <taxon>Agaricomycetes</taxon>
        <taxon>Sebacinales</taxon>
        <taxon>Serendipitaceae</taxon>
        <taxon>Serendipita</taxon>
    </lineage>
</organism>
<name>A0A0C3B8U8_SERVB</name>